<organism evidence="2 3">
    <name type="scientific">Anabaena azotica FACHB-119</name>
    <dbReference type="NCBI Taxonomy" id="947527"/>
    <lineage>
        <taxon>Bacteria</taxon>
        <taxon>Bacillati</taxon>
        <taxon>Cyanobacteriota</taxon>
        <taxon>Cyanophyceae</taxon>
        <taxon>Nostocales</taxon>
        <taxon>Nostocaceae</taxon>
        <taxon>Anabaena</taxon>
        <taxon>Anabaena azotica</taxon>
    </lineage>
</organism>
<name>A0ABR8D7L4_9NOST</name>
<sequence>MRLWDSTGYGYQDNQNQNWMLPSNDDWEAAAGRTFTPWKIKGIISKLEQLGYVIREKFCKLRDSLIHQPEEIRGDNHIKLLRLNWQKLTNLWSDVDESVVPVTADGSSDSDQISDHDHQLNQISSESPEPPESPEQEHQQLLNEIRETTGQLTPQLGKLATEVEPEILRLALSRYPKAGDIKKPCSYLMSIIKQIKGEQRTKPPQSTEELREKFITACQKGLVCHDERDFNHLPTMNGQIHCRVPITNRRPHDPHYELRPLAEVI</sequence>
<evidence type="ECO:0000313" key="2">
    <source>
        <dbReference type="EMBL" id="MBD2503139.1"/>
    </source>
</evidence>
<feature type="region of interest" description="Disordered" evidence="1">
    <location>
        <begin position="102"/>
        <end position="139"/>
    </location>
</feature>
<dbReference type="Proteomes" id="UP000661112">
    <property type="component" value="Unassembled WGS sequence"/>
</dbReference>
<evidence type="ECO:0000256" key="1">
    <source>
        <dbReference type="SAM" id="MobiDB-lite"/>
    </source>
</evidence>
<keyword evidence="3" id="KW-1185">Reference proteome</keyword>
<comment type="caution">
    <text evidence="2">The sequence shown here is derived from an EMBL/GenBank/DDBJ whole genome shotgun (WGS) entry which is preliminary data.</text>
</comment>
<accession>A0ABR8D7L4</accession>
<gene>
    <name evidence="2" type="ORF">H6G83_21460</name>
</gene>
<protein>
    <submittedName>
        <fullName evidence="2">Uncharacterized protein</fullName>
    </submittedName>
</protein>
<evidence type="ECO:0000313" key="3">
    <source>
        <dbReference type="Proteomes" id="UP000661112"/>
    </source>
</evidence>
<reference evidence="2 3" key="1">
    <citation type="journal article" date="2020" name="ISME J.">
        <title>Comparative genomics reveals insights into cyanobacterial evolution and habitat adaptation.</title>
        <authorList>
            <person name="Chen M.Y."/>
            <person name="Teng W.K."/>
            <person name="Zhao L."/>
            <person name="Hu C.X."/>
            <person name="Zhou Y.K."/>
            <person name="Han B.P."/>
            <person name="Song L.R."/>
            <person name="Shu W.S."/>
        </authorList>
    </citation>
    <scope>NUCLEOTIDE SEQUENCE [LARGE SCALE GENOMIC DNA]</scope>
    <source>
        <strain evidence="2 3">FACHB-119</strain>
    </source>
</reference>
<dbReference type="EMBL" id="JACJSG010000031">
    <property type="protein sequence ID" value="MBD2503139.1"/>
    <property type="molecule type" value="Genomic_DNA"/>
</dbReference>
<proteinExistence type="predicted"/>
<dbReference type="RefSeq" id="WP_190476004.1">
    <property type="nucleotide sequence ID" value="NZ_JACJSG010000031.1"/>
</dbReference>